<proteinExistence type="predicted"/>
<dbReference type="GO" id="GO:0005783">
    <property type="term" value="C:endoplasmic reticulum"/>
    <property type="evidence" value="ECO:0007669"/>
    <property type="project" value="TreeGrafter"/>
</dbReference>
<accession>A0A1E7FZ38</accession>
<dbReference type="AlphaFoldDB" id="A0A1E7FZ38"/>
<reference evidence="2 3" key="1">
    <citation type="submission" date="2016-09" db="EMBL/GenBank/DDBJ databases">
        <title>Extensive genetic diversity and differential bi-allelic expression allows diatom success in the polar Southern Ocean.</title>
        <authorList>
            <consortium name="DOE Joint Genome Institute"/>
            <person name="Mock T."/>
            <person name="Otillar R.P."/>
            <person name="Strauss J."/>
            <person name="Dupont C."/>
            <person name="Frickenhaus S."/>
            <person name="Maumus F."/>
            <person name="Mcmullan M."/>
            <person name="Sanges R."/>
            <person name="Schmutz J."/>
            <person name="Toseland A."/>
            <person name="Valas R."/>
            <person name="Veluchamy A."/>
            <person name="Ward B.J."/>
            <person name="Allen A."/>
            <person name="Barry K."/>
            <person name="Falciatore A."/>
            <person name="Ferrante M."/>
            <person name="Fortunato A.E."/>
            <person name="Gloeckner G."/>
            <person name="Gruber A."/>
            <person name="Hipkin R."/>
            <person name="Janech M."/>
            <person name="Kroth P."/>
            <person name="Leese F."/>
            <person name="Lindquist E."/>
            <person name="Lyon B.R."/>
            <person name="Martin J."/>
            <person name="Mayer C."/>
            <person name="Parker M."/>
            <person name="Quesneville H."/>
            <person name="Raymond J."/>
            <person name="Uhlig C."/>
            <person name="Valentin K.U."/>
            <person name="Worden A.Z."/>
            <person name="Armbrust E.V."/>
            <person name="Bowler C."/>
            <person name="Green B."/>
            <person name="Moulton V."/>
            <person name="Van Oosterhout C."/>
            <person name="Grigoriev I."/>
        </authorList>
    </citation>
    <scope>NUCLEOTIDE SEQUENCE [LARGE SCALE GENOMIC DNA]</scope>
    <source>
        <strain evidence="2 3">CCMP1102</strain>
    </source>
</reference>
<evidence type="ECO:0000313" key="3">
    <source>
        <dbReference type="Proteomes" id="UP000095751"/>
    </source>
</evidence>
<keyword evidence="3" id="KW-1185">Reference proteome</keyword>
<dbReference type="EMBL" id="KV784353">
    <property type="protein sequence ID" value="OEU23419.1"/>
    <property type="molecule type" value="Genomic_DNA"/>
</dbReference>
<sequence length="132" mass="15051">MGVLKVKLVKATHLADTDFIGKTDPYVKIGLEQDNVFRDHDYGFQVSSKKKNDVNPVWNEDFTFNIPTLDNMVLSLNVFDEDIGSRDDKCGNCKIKLEHEGISASPKRIEKTIDRNLLRKNGMIIVEISYHP</sequence>
<dbReference type="InParanoid" id="A0A1E7FZ38"/>
<dbReference type="Pfam" id="PF00168">
    <property type="entry name" value="C2"/>
    <property type="match status" value="1"/>
</dbReference>
<dbReference type="SUPFAM" id="SSF49562">
    <property type="entry name" value="C2 domain (Calcium/lipid-binding domain, CaLB)"/>
    <property type="match status" value="1"/>
</dbReference>
<name>A0A1E7FZ38_9STRA</name>
<evidence type="ECO:0000313" key="2">
    <source>
        <dbReference type="EMBL" id="OEU23419.1"/>
    </source>
</evidence>
<protein>
    <submittedName>
        <fullName evidence="2">Calcium lipid binding protein</fullName>
    </submittedName>
</protein>
<evidence type="ECO:0000259" key="1">
    <source>
        <dbReference type="PROSITE" id="PS50004"/>
    </source>
</evidence>
<gene>
    <name evidence="2" type="primary">CaLB1</name>
    <name evidence="2" type="ORF">FRACYDRAFT_267522</name>
</gene>
<dbReference type="OrthoDB" id="40528at2759"/>
<dbReference type="GO" id="GO:0008289">
    <property type="term" value="F:lipid binding"/>
    <property type="evidence" value="ECO:0007669"/>
    <property type="project" value="InterPro"/>
</dbReference>
<dbReference type="KEGG" id="fcy:FRACYDRAFT_267522"/>
<dbReference type="Gene3D" id="2.60.40.150">
    <property type="entry name" value="C2 domain"/>
    <property type="match status" value="1"/>
</dbReference>
<dbReference type="PANTHER" id="PTHR10774:SF190">
    <property type="entry name" value="C2 CALCIUM_LIPID-BINDING ENDONUCLEASE_EXONUCLEASE_PHOSPHATASE-RELATED"/>
    <property type="match status" value="1"/>
</dbReference>
<dbReference type="PANTHER" id="PTHR10774">
    <property type="entry name" value="EXTENDED SYNAPTOTAGMIN-RELATED"/>
    <property type="match status" value="1"/>
</dbReference>
<feature type="domain" description="C2" evidence="1">
    <location>
        <begin position="1"/>
        <end position="113"/>
    </location>
</feature>
<dbReference type="PROSITE" id="PS50004">
    <property type="entry name" value="C2"/>
    <property type="match status" value="1"/>
</dbReference>
<dbReference type="InterPro" id="IPR000008">
    <property type="entry name" value="C2_dom"/>
</dbReference>
<dbReference type="InterPro" id="IPR035892">
    <property type="entry name" value="C2_domain_sf"/>
</dbReference>
<dbReference type="SMART" id="SM00239">
    <property type="entry name" value="C2"/>
    <property type="match status" value="1"/>
</dbReference>
<dbReference type="CDD" id="cd00030">
    <property type="entry name" value="C2"/>
    <property type="match status" value="1"/>
</dbReference>
<dbReference type="Proteomes" id="UP000095751">
    <property type="component" value="Unassembled WGS sequence"/>
</dbReference>
<dbReference type="InterPro" id="IPR045050">
    <property type="entry name" value="Synaptotagmin_plant"/>
</dbReference>
<organism evidence="2 3">
    <name type="scientific">Fragilariopsis cylindrus CCMP1102</name>
    <dbReference type="NCBI Taxonomy" id="635003"/>
    <lineage>
        <taxon>Eukaryota</taxon>
        <taxon>Sar</taxon>
        <taxon>Stramenopiles</taxon>
        <taxon>Ochrophyta</taxon>
        <taxon>Bacillariophyta</taxon>
        <taxon>Bacillariophyceae</taxon>
        <taxon>Bacillariophycidae</taxon>
        <taxon>Bacillariales</taxon>
        <taxon>Bacillariaceae</taxon>
        <taxon>Fragilariopsis</taxon>
    </lineage>
</organism>